<dbReference type="EMBL" id="JAGINW010000001">
    <property type="protein sequence ID" value="MBP2330667.1"/>
    <property type="molecule type" value="Genomic_DNA"/>
</dbReference>
<proteinExistence type="predicted"/>
<dbReference type="InterPro" id="IPR028098">
    <property type="entry name" value="Glyco_trans_4-like_N"/>
</dbReference>
<evidence type="ECO:0000313" key="6">
    <source>
        <dbReference type="Proteomes" id="UP001519332"/>
    </source>
</evidence>
<reference evidence="5 6" key="1">
    <citation type="submission" date="2021-03" db="EMBL/GenBank/DDBJ databases">
        <title>Sequencing the genomes of 1000 actinobacteria strains.</title>
        <authorList>
            <person name="Klenk H.-P."/>
        </authorList>
    </citation>
    <scope>NUCLEOTIDE SEQUENCE [LARGE SCALE GENOMIC DNA]</scope>
    <source>
        <strain evidence="5 6">DSM 46670</strain>
    </source>
</reference>
<evidence type="ECO:0000256" key="2">
    <source>
        <dbReference type="ARBA" id="ARBA00022679"/>
    </source>
</evidence>
<dbReference type="PANTHER" id="PTHR12526">
    <property type="entry name" value="GLYCOSYLTRANSFERASE"/>
    <property type="match status" value="1"/>
</dbReference>
<accession>A0ABS4U205</accession>
<keyword evidence="1" id="KW-0328">Glycosyltransferase</keyword>
<dbReference type="InterPro" id="IPR001296">
    <property type="entry name" value="Glyco_trans_1"/>
</dbReference>
<dbReference type="Proteomes" id="UP001519332">
    <property type="component" value="Unassembled WGS sequence"/>
</dbReference>
<evidence type="ECO:0000313" key="5">
    <source>
        <dbReference type="EMBL" id="MBP2330667.1"/>
    </source>
</evidence>
<protein>
    <submittedName>
        <fullName evidence="5">Glycosyltransferase involved in cell wall biosynthesis</fullName>
    </submittedName>
</protein>
<feature type="domain" description="Glycosyltransferase subfamily 4-like N-terminal" evidence="4">
    <location>
        <begin position="22"/>
        <end position="196"/>
    </location>
</feature>
<dbReference type="Pfam" id="PF13439">
    <property type="entry name" value="Glyco_transf_4"/>
    <property type="match status" value="1"/>
</dbReference>
<dbReference type="RefSeq" id="WP_209647295.1">
    <property type="nucleotide sequence ID" value="NZ_JAGINW010000001.1"/>
</dbReference>
<comment type="caution">
    <text evidence="5">The sequence shown here is derived from an EMBL/GenBank/DDBJ whole genome shotgun (WGS) entry which is preliminary data.</text>
</comment>
<gene>
    <name evidence="5" type="ORF">JOF56_011052</name>
</gene>
<sequence>MRIAMVSEHASPLAALGEVDAGGQNLHVAELSAALNRLGHDVTVYTRRDAADLPRKVITRQGYRVVHIDAGPPDKVAKDDLLPHMGDFATNLRTHLHARPADVVHSHFWMSGLTSLLATRDLDVPVVQTFHALGTVKRRYQGKADSSPPERLAIERMIGRQATRIAATCADEQDELIRMGIARSRISVVPCGVDIDSFQPARHRAKPGGQTRIVTVGRLVPRKGFQTTIDALALLPDTELVIAGGPVKGKLGDCPQAQTLLARARRLGVGDRVRLMGQVDRRKMPGLLRSADAVVCVPWYEPFGIVPLEAMACGVPVVAAAVGGLLDTVVDHSTGLHVPARNPVALADALTALLHNEVMNETYGIAGRDRVVARYSWDRIALETTRVYESCVAVPRSADLVREGS</sequence>
<evidence type="ECO:0000256" key="1">
    <source>
        <dbReference type="ARBA" id="ARBA00022676"/>
    </source>
</evidence>
<feature type="domain" description="Glycosyl transferase family 1" evidence="3">
    <location>
        <begin position="205"/>
        <end position="369"/>
    </location>
</feature>
<organism evidence="5 6">
    <name type="scientific">Kibdelosporangium banguiense</name>
    <dbReference type="NCBI Taxonomy" id="1365924"/>
    <lineage>
        <taxon>Bacteria</taxon>
        <taxon>Bacillati</taxon>
        <taxon>Actinomycetota</taxon>
        <taxon>Actinomycetes</taxon>
        <taxon>Pseudonocardiales</taxon>
        <taxon>Pseudonocardiaceae</taxon>
        <taxon>Kibdelosporangium</taxon>
    </lineage>
</organism>
<keyword evidence="2" id="KW-0808">Transferase</keyword>
<evidence type="ECO:0000259" key="4">
    <source>
        <dbReference type="Pfam" id="PF13439"/>
    </source>
</evidence>
<dbReference type="SUPFAM" id="SSF53756">
    <property type="entry name" value="UDP-Glycosyltransferase/glycogen phosphorylase"/>
    <property type="match status" value="1"/>
</dbReference>
<name>A0ABS4U205_9PSEU</name>
<keyword evidence="6" id="KW-1185">Reference proteome</keyword>
<dbReference type="Pfam" id="PF00534">
    <property type="entry name" value="Glycos_transf_1"/>
    <property type="match status" value="1"/>
</dbReference>
<dbReference type="Gene3D" id="3.40.50.2000">
    <property type="entry name" value="Glycogen Phosphorylase B"/>
    <property type="match status" value="2"/>
</dbReference>
<dbReference type="PANTHER" id="PTHR12526:SF635">
    <property type="entry name" value="GLYCOSYL TRANSFERASE GROUP 1"/>
    <property type="match status" value="1"/>
</dbReference>
<evidence type="ECO:0000259" key="3">
    <source>
        <dbReference type="Pfam" id="PF00534"/>
    </source>
</evidence>